<gene>
    <name evidence="2" type="ORF">BGW38_005542</name>
</gene>
<dbReference type="EMBL" id="JAABOA010003505">
    <property type="protein sequence ID" value="KAF9578589.1"/>
    <property type="molecule type" value="Genomic_DNA"/>
</dbReference>
<proteinExistence type="predicted"/>
<organism evidence="2 3">
    <name type="scientific">Lunasporangiospora selenospora</name>
    <dbReference type="NCBI Taxonomy" id="979761"/>
    <lineage>
        <taxon>Eukaryota</taxon>
        <taxon>Fungi</taxon>
        <taxon>Fungi incertae sedis</taxon>
        <taxon>Mucoromycota</taxon>
        <taxon>Mortierellomycotina</taxon>
        <taxon>Mortierellomycetes</taxon>
        <taxon>Mortierellales</taxon>
        <taxon>Mortierellaceae</taxon>
        <taxon>Lunasporangiospora</taxon>
    </lineage>
</organism>
<accession>A0A9P6KAT2</accession>
<evidence type="ECO:0000256" key="1">
    <source>
        <dbReference type="SAM" id="MobiDB-lite"/>
    </source>
</evidence>
<keyword evidence="3" id="KW-1185">Reference proteome</keyword>
<evidence type="ECO:0000313" key="2">
    <source>
        <dbReference type="EMBL" id="KAF9578589.1"/>
    </source>
</evidence>
<dbReference type="AlphaFoldDB" id="A0A9P6KAT2"/>
<feature type="region of interest" description="Disordered" evidence="1">
    <location>
        <begin position="132"/>
        <end position="159"/>
    </location>
</feature>
<evidence type="ECO:0000313" key="3">
    <source>
        <dbReference type="Proteomes" id="UP000780801"/>
    </source>
</evidence>
<dbReference type="OrthoDB" id="2445968at2759"/>
<protein>
    <submittedName>
        <fullName evidence="2">Uncharacterized protein</fullName>
    </submittedName>
</protein>
<reference evidence="2" key="1">
    <citation type="journal article" date="2020" name="Fungal Divers.">
        <title>Resolving the Mortierellaceae phylogeny through synthesis of multi-gene phylogenetics and phylogenomics.</title>
        <authorList>
            <person name="Vandepol N."/>
            <person name="Liber J."/>
            <person name="Desiro A."/>
            <person name="Na H."/>
            <person name="Kennedy M."/>
            <person name="Barry K."/>
            <person name="Grigoriev I.V."/>
            <person name="Miller A.N."/>
            <person name="O'Donnell K."/>
            <person name="Stajich J.E."/>
            <person name="Bonito G."/>
        </authorList>
    </citation>
    <scope>NUCLEOTIDE SEQUENCE</scope>
    <source>
        <strain evidence="2">KOD1015</strain>
    </source>
</reference>
<name>A0A9P6KAT2_9FUNG</name>
<feature type="non-terminal residue" evidence="2">
    <location>
        <position position="1"/>
    </location>
</feature>
<dbReference type="Proteomes" id="UP000780801">
    <property type="component" value="Unassembled WGS sequence"/>
</dbReference>
<sequence>PQDLVQRRRKGTPVRSPAQGDHSAKGIVFSFRIQSDADLSMAVDIHSYDQQSEEPADPNAPTTVKAYAPVPSASVAPAPAVHPTTETGSVPGNTVRVAGNNWSSDPSSFRSSHVMDLSRNLLILHSRKPTESLSQEPSLANHPYKSFSPRRQSSSSSSSSVLVALEVRTRVAHVLTAIDAANDGLWLLHGLVLASRIAQFAHITIPLPLRG</sequence>
<comment type="caution">
    <text evidence="2">The sequence shown here is derived from an EMBL/GenBank/DDBJ whole genome shotgun (WGS) entry which is preliminary data.</text>
</comment>
<feature type="region of interest" description="Disordered" evidence="1">
    <location>
        <begin position="1"/>
        <end position="23"/>
    </location>
</feature>